<dbReference type="PANTHER" id="PTHR42989">
    <property type="entry name" value="HYDROGENASE-4 COMPONENT I"/>
    <property type="match status" value="1"/>
</dbReference>
<dbReference type="PANTHER" id="PTHR42989:SF1">
    <property type="entry name" value="FORMATE HYDROGENLYASE SUBUNIT 7-RELATED"/>
    <property type="match status" value="1"/>
</dbReference>
<gene>
    <name evidence="8" type="ordered locus">Mpet_1200</name>
</gene>
<reference evidence="8 9" key="1">
    <citation type="journal article" date="2010" name="Stand. Genomic Sci.">
        <title>Complete genome sequence of Methanoplanus petrolearius type strain (SEBR 4847).</title>
        <authorList>
            <person name="Brambilla E."/>
            <person name="Djao O.D."/>
            <person name="Daligault H."/>
            <person name="Lapidus A."/>
            <person name="Lucas S."/>
            <person name="Hammon N."/>
            <person name="Nolan M."/>
            <person name="Tice H."/>
            <person name="Cheng J.F."/>
            <person name="Han C."/>
            <person name="Tapia R."/>
            <person name="Goodwin L."/>
            <person name="Pitluck S."/>
            <person name="Liolios K."/>
            <person name="Ivanova N."/>
            <person name="Mavromatis K."/>
            <person name="Mikhailova N."/>
            <person name="Pati A."/>
            <person name="Chen A."/>
            <person name="Palaniappan K."/>
            <person name="Land M."/>
            <person name="Hauser L."/>
            <person name="Chang Y.J."/>
            <person name="Jeffries C.D."/>
            <person name="Rohde M."/>
            <person name="Spring S."/>
            <person name="Sikorski J."/>
            <person name="Goker M."/>
            <person name="Woyke T."/>
            <person name="Bristow J."/>
            <person name="Eisen J.A."/>
            <person name="Markowitz V."/>
            <person name="Hugenholtz P."/>
            <person name="Kyrpides N.C."/>
            <person name="Klenk H.P."/>
        </authorList>
    </citation>
    <scope>NUCLEOTIDE SEQUENCE [LARGE SCALE GENOMIC DNA]</scope>
    <source>
        <strain evidence="9">DSM 11571 / OCM 486 / SEBR 4847</strain>
    </source>
</reference>
<keyword evidence="4" id="KW-0479">Metal-binding</keyword>
<keyword evidence="9" id="KW-1185">Reference proteome</keyword>
<dbReference type="GeneID" id="9743666"/>
<keyword evidence="8" id="KW-0830">Ubiquinone</keyword>
<protein>
    <submittedName>
        <fullName evidence="8">NADH ubiquinone oxidoreductase 20 kDa subunit</fullName>
    </submittedName>
</protein>
<evidence type="ECO:0000313" key="9">
    <source>
        <dbReference type="Proteomes" id="UP000006565"/>
    </source>
</evidence>
<dbReference type="HOGENOM" id="CLU_055737_7_3_2"/>
<dbReference type="Proteomes" id="UP000006565">
    <property type="component" value="Chromosome"/>
</dbReference>
<dbReference type="AlphaFoldDB" id="E1RDK8"/>
<organism evidence="8 9">
    <name type="scientific">Methanolacinia petrolearia (strain DSM 11571 / OCM 486 / SEBR 4847)</name>
    <name type="common">Methanoplanus petrolearius</name>
    <dbReference type="NCBI Taxonomy" id="679926"/>
    <lineage>
        <taxon>Archaea</taxon>
        <taxon>Methanobacteriati</taxon>
        <taxon>Methanobacteriota</taxon>
        <taxon>Stenosarchaea group</taxon>
        <taxon>Methanomicrobia</taxon>
        <taxon>Methanomicrobiales</taxon>
        <taxon>Methanomicrobiaceae</taxon>
        <taxon>Methanolacinia</taxon>
    </lineage>
</organism>
<dbReference type="KEGG" id="mpi:Mpet_1200"/>
<evidence type="ECO:0000313" key="8">
    <source>
        <dbReference type="EMBL" id="ADN35961.1"/>
    </source>
</evidence>
<keyword evidence="6" id="KW-0411">Iron-sulfur</keyword>
<comment type="cofactor">
    <cofactor evidence="1">
        <name>[4Fe-4S] cluster</name>
        <dbReference type="ChEBI" id="CHEBI:49883"/>
    </cofactor>
</comment>
<evidence type="ECO:0000256" key="1">
    <source>
        <dbReference type="ARBA" id="ARBA00001966"/>
    </source>
</evidence>
<dbReference type="GO" id="GO:0051539">
    <property type="term" value="F:4 iron, 4 sulfur cluster binding"/>
    <property type="evidence" value="ECO:0007669"/>
    <property type="project" value="UniProtKB-KW"/>
</dbReference>
<dbReference type="InterPro" id="IPR006137">
    <property type="entry name" value="NADH_UbQ_OxRdtase-like_20kDa"/>
</dbReference>
<evidence type="ECO:0000256" key="2">
    <source>
        <dbReference type="ARBA" id="ARBA00009173"/>
    </source>
</evidence>
<dbReference type="eggNOG" id="arCOG01553">
    <property type="taxonomic scope" value="Archaea"/>
</dbReference>
<keyword evidence="3" id="KW-0004">4Fe-4S</keyword>
<name>E1RDK8_METP4</name>
<dbReference type="OrthoDB" id="5740at2157"/>
<dbReference type="Gene3D" id="3.40.50.12280">
    <property type="match status" value="1"/>
</dbReference>
<dbReference type="Pfam" id="PF01058">
    <property type="entry name" value="Oxidored_q6"/>
    <property type="match status" value="1"/>
</dbReference>
<dbReference type="RefSeq" id="WP_013329139.1">
    <property type="nucleotide sequence ID" value="NC_014507.1"/>
</dbReference>
<evidence type="ECO:0000256" key="6">
    <source>
        <dbReference type="ARBA" id="ARBA00023014"/>
    </source>
</evidence>
<accession>E1RDK8</accession>
<comment type="similarity">
    <text evidence="2">Belongs to the complex I 20 kDa subunit family.</text>
</comment>
<dbReference type="SUPFAM" id="SSF56770">
    <property type="entry name" value="HydA/Nqo6-like"/>
    <property type="match status" value="1"/>
</dbReference>
<sequence length="160" mass="17820">MSIIQKLKNKVRSKSIHVSYVNVGSCNGCDIEILACLSPRYDLEQYGIYVHNNPREADVLLITGALCEQWDDKLVSLWEKIPEPKAAITIGNCPVSGCVFNRRGSYVNPPVSKHIPIAASIPGCPPRPSEIVSTILSIAPEVFKDFEEKGKKEKRKEKKK</sequence>
<dbReference type="GO" id="GO:0046872">
    <property type="term" value="F:metal ion binding"/>
    <property type="evidence" value="ECO:0007669"/>
    <property type="project" value="UniProtKB-KW"/>
</dbReference>
<evidence type="ECO:0000259" key="7">
    <source>
        <dbReference type="Pfam" id="PF01058"/>
    </source>
</evidence>
<dbReference type="InterPro" id="IPR052375">
    <property type="entry name" value="Complex_I_20kDa-like"/>
</dbReference>
<evidence type="ECO:0000256" key="3">
    <source>
        <dbReference type="ARBA" id="ARBA00022485"/>
    </source>
</evidence>
<keyword evidence="5" id="KW-0408">Iron</keyword>
<dbReference type="EMBL" id="CP002117">
    <property type="protein sequence ID" value="ADN35961.1"/>
    <property type="molecule type" value="Genomic_DNA"/>
</dbReference>
<feature type="domain" description="NADH:ubiquinone oxidoreductase-like 20kDa subunit" evidence="7">
    <location>
        <begin position="26"/>
        <end position="137"/>
    </location>
</feature>
<dbReference type="STRING" id="679926.Mpet_1200"/>
<evidence type="ECO:0000256" key="4">
    <source>
        <dbReference type="ARBA" id="ARBA00022723"/>
    </source>
</evidence>
<evidence type="ECO:0000256" key="5">
    <source>
        <dbReference type="ARBA" id="ARBA00023004"/>
    </source>
</evidence>
<proteinExistence type="inferred from homology"/>